<dbReference type="Gene3D" id="2.40.160.10">
    <property type="entry name" value="Porin"/>
    <property type="match status" value="1"/>
</dbReference>
<keyword evidence="3" id="KW-0496">Mitochondrion</keyword>
<protein>
    <submittedName>
        <fullName evidence="4">Uncharacterized protein</fullName>
    </submittedName>
</protein>
<dbReference type="Proteomes" id="UP000791440">
    <property type="component" value="Unassembled WGS sequence"/>
</dbReference>
<sequence length="321" mass="36894">MDINEEMIKQEVNSFVSNIQRLLPKKKDIIVFAPMNSRLTRLRDIHAEAKKVFPSCFIGAKLVVTRELLDKVKLIQQYNYGIPKNKHKCLAQLIDQELEPKDVEDGMIIDSAGCATATYTDKIDRDYIIRLQSKIKDLVSSETEVFIERQLAKSVGMVACSVRDVDPRTLRVVTQWMYKLRPDFYLGTEVVFKPLSYMSTLEYSISARYEKPRFAISSTISKSGFQVCLYKQFAADLRIATVVDEDLKGDTTVGVALQKNYGNGGELKMFVNSQRCGGFTYQKDVYFYEPHNEIRVLRLVGSTLIDRQRRLRFGFGFHLDF</sequence>
<dbReference type="OrthoDB" id="7456548at2759"/>
<comment type="caution">
    <text evidence="4">The sequence shown here is derived from an EMBL/GenBank/DDBJ whole genome shotgun (WGS) entry which is preliminary data.</text>
</comment>
<reference evidence="4" key="2">
    <citation type="submission" date="2020-12" db="EMBL/GenBank/DDBJ databases">
        <authorList>
            <person name="Kanost M."/>
        </authorList>
    </citation>
    <scope>NUCLEOTIDE SEQUENCE</scope>
</reference>
<name>A0A922CSU4_MANSE</name>
<proteinExistence type="predicted"/>
<keyword evidence="5" id="KW-1185">Reference proteome</keyword>
<reference evidence="4" key="1">
    <citation type="journal article" date="2016" name="Insect Biochem. Mol. Biol.">
        <title>Multifaceted biological insights from a draft genome sequence of the tobacco hornworm moth, Manduca sexta.</title>
        <authorList>
            <person name="Kanost M.R."/>
            <person name="Arrese E.L."/>
            <person name="Cao X."/>
            <person name="Chen Y.R."/>
            <person name="Chellapilla S."/>
            <person name="Goldsmith M.R."/>
            <person name="Grosse-Wilde E."/>
            <person name="Heckel D.G."/>
            <person name="Herndon N."/>
            <person name="Jiang H."/>
            <person name="Papanicolaou A."/>
            <person name="Qu J."/>
            <person name="Soulages J.L."/>
            <person name="Vogel H."/>
            <person name="Walters J."/>
            <person name="Waterhouse R.M."/>
            <person name="Ahn S.J."/>
            <person name="Almeida F.C."/>
            <person name="An C."/>
            <person name="Aqrawi P."/>
            <person name="Bretschneider A."/>
            <person name="Bryant W.B."/>
            <person name="Bucks S."/>
            <person name="Chao H."/>
            <person name="Chevignon G."/>
            <person name="Christen J.M."/>
            <person name="Clarke D.F."/>
            <person name="Dittmer N.T."/>
            <person name="Ferguson L.C.F."/>
            <person name="Garavelou S."/>
            <person name="Gordon K.H.J."/>
            <person name="Gunaratna R.T."/>
            <person name="Han Y."/>
            <person name="Hauser F."/>
            <person name="He Y."/>
            <person name="Heidel-Fischer H."/>
            <person name="Hirsh A."/>
            <person name="Hu Y."/>
            <person name="Jiang H."/>
            <person name="Kalra D."/>
            <person name="Klinner C."/>
            <person name="Konig C."/>
            <person name="Kovar C."/>
            <person name="Kroll A.R."/>
            <person name="Kuwar S.S."/>
            <person name="Lee S.L."/>
            <person name="Lehman R."/>
            <person name="Li K."/>
            <person name="Li Z."/>
            <person name="Liang H."/>
            <person name="Lovelace S."/>
            <person name="Lu Z."/>
            <person name="Mansfield J.H."/>
            <person name="McCulloch K.J."/>
            <person name="Mathew T."/>
            <person name="Morton B."/>
            <person name="Muzny D.M."/>
            <person name="Neunemann D."/>
            <person name="Ongeri F."/>
            <person name="Pauchet Y."/>
            <person name="Pu L.L."/>
            <person name="Pyrousis I."/>
            <person name="Rao X.J."/>
            <person name="Redding A."/>
            <person name="Roesel C."/>
            <person name="Sanchez-Gracia A."/>
            <person name="Schaack S."/>
            <person name="Shukla A."/>
            <person name="Tetreau G."/>
            <person name="Wang Y."/>
            <person name="Xiong G.H."/>
            <person name="Traut W."/>
            <person name="Walsh T.K."/>
            <person name="Worley K.C."/>
            <person name="Wu D."/>
            <person name="Wu W."/>
            <person name="Wu Y.Q."/>
            <person name="Zhang X."/>
            <person name="Zou Z."/>
            <person name="Zucker H."/>
            <person name="Briscoe A.D."/>
            <person name="Burmester T."/>
            <person name="Clem R.J."/>
            <person name="Feyereisen R."/>
            <person name="Grimmelikhuijzen C.J.P."/>
            <person name="Hamodrakas S.J."/>
            <person name="Hansson B.S."/>
            <person name="Huguet E."/>
            <person name="Jermiin L.S."/>
            <person name="Lan Q."/>
            <person name="Lehman H.K."/>
            <person name="Lorenzen M."/>
            <person name="Merzendorfer H."/>
            <person name="Michalopoulos I."/>
            <person name="Morton D.B."/>
            <person name="Muthukrishnan S."/>
            <person name="Oakeshott J.G."/>
            <person name="Palmer W."/>
            <person name="Park Y."/>
            <person name="Passarelli A.L."/>
            <person name="Rozas J."/>
            <person name="Schwartz L.M."/>
            <person name="Smith W."/>
            <person name="Southgate A."/>
            <person name="Vilcinskas A."/>
            <person name="Vogt R."/>
            <person name="Wang P."/>
            <person name="Werren J."/>
            <person name="Yu X.Q."/>
            <person name="Zhou J.J."/>
            <person name="Brown S.J."/>
            <person name="Scherer S.E."/>
            <person name="Richards S."/>
            <person name="Blissard G.W."/>
        </authorList>
    </citation>
    <scope>NUCLEOTIDE SEQUENCE</scope>
</reference>
<keyword evidence="3" id="KW-1000">Mitochondrion outer membrane</keyword>
<dbReference type="GO" id="GO:0005741">
    <property type="term" value="C:mitochondrial outer membrane"/>
    <property type="evidence" value="ECO:0007669"/>
    <property type="project" value="UniProtKB-SubCell"/>
</dbReference>
<keyword evidence="2" id="KW-0472">Membrane</keyword>
<evidence type="ECO:0000256" key="1">
    <source>
        <dbReference type="ARBA" id="ARBA00004294"/>
    </source>
</evidence>
<evidence type="ECO:0000313" key="5">
    <source>
        <dbReference type="Proteomes" id="UP000791440"/>
    </source>
</evidence>
<dbReference type="InterPro" id="IPR023614">
    <property type="entry name" value="Porin_dom_sf"/>
</dbReference>
<keyword evidence="2" id="KW-1134">Transmembrane beta strand</keyword>
<keyword evidence="2" id="KW-0812">Transmembrane</keyword>
<dbReference type="EMBL" id="JH668576">
    <property type="protein sequence ID" value="KAG6458225.1"/>
    <property type="molecule type" value="Genomic_DNA"/>
</dbReference>
<comment type="subcellular location">
    <subcellularLocation>
        <location evidence="1">Mitochondrion outer membrane</location>
    </subcellularLocation>
</comment>
<dbReference type="AlphaFoldDB" id="A0A922CSU4"/>
<organism evidence="4 5">
    <name type="scientific">Manduca sexta</name>
    <name type="common">Tobacco hawkmoth</name>
    <name type="synonym">Tobacco hornworm</name>
    <dbReference type="NCBI Taxonomy" id="7130"/>
    <lineage>
        <taxon>Eukaryota</taxon>
        <taxon>Metazoa</taxon>
        <taxon>Ecdysozoa</taxon>
        <taxon>Arthropoda</taxon>
        <taxon>Hexapoda</taxon>
        <taxon>Insecta</taxon>
        <taxon>Pterygota</taxon>
        <taxon>Neoptera</taxon>
        <taxon>Endopterygota</taxon>
        <taxon>Lepidoptera</taxon>
        <taxon>Glossata</taxon>
        <taxon>Ditrysia</taxon>
        <taxon>Bombycoidea</taxon>
        <taxon>Sphingidae</taxon>
        <taxon>Sphinginae</taxon>
        <taxon>Sphingini</taxon>
        <taxon>Manduca</taxon>
    </lineage>
</organism>
<evidence type="ECO:0000256" key="2">
    <source>
        <dbReference type="ARBA" id="ARBA00022452"/>
    </source>
</evidence>
<evidence type="ECO:0000313" key="4">
    <source>
        <dbReference type="EMBL" id="KAG6458225.1"/>
    </source>
</evidence>
<gene>
    <name evidence="4" type="ORF">O3G_MSEX010750</name>
</gene>
<accession>A0A922CSU4</accession>
<evidence type="ECO:0000256" key="3">
    <source>
        <dbReference type="ARBA" id="ARBA00022787"/>
    </source>
</evidence>